<dbReference type="SUPFAM" id="SSF53254">
    <property type="entry name" value="Phosphoglycerate mutase-like"/>
    <property type="match status" value="1"/>
</dbReference>
<organism evidence="2 3">
    <name type="scientific">Falsiroseomonas algicola</name>
    <dbReference type="NCBI Taxonomy" id="2716930"/>
    <lineage>
        <taxon>Bacteria</taxon>
        <taxon>Pseudomonadati</taxon>
        <taxon>Pseudomonadota</taxon>
        <taxon>Alphaproteobacteria</taxon>
        <taxon>Acetobacterales</taxon>
        <taxon>Roseomonadaceae</taxon>
        <taxon>Falsiroseomonas</taxon>
    </lineage>
</organism>
<keyword evidence="3" id="KW-1185">Reference proteome</keyword>
<feature type="signal peptide" evidence="1">
    <location>
        <begin position="1"/>
        <end position="19"/>
    </location>
</feature>
<evidence type="ECO:0000313" key="2">
    <source>
        <dbReference type="EMBL" id="NGM23203.1"/>
    </source>
</evidence>
<comment type="caution">
    <text evidence="2">The sequence shown here is derived from an EMBL/GenBank/DDBJ whole genome shotgun (WGS) entry which is preliminary data.</text>
</comment>
<dbReference type="InterPro" id="IPR029033">
    <property type="entry name" value="His_PPase_superfam"/>
</dbReference>
<reference evidence="2 3" key="1">
    <citation type="submission" date="2020-03" db="EMBL/GenBank/DDBJ databases">
        <title>Roseomonas stagni sp. nov., isolated from pond water in Japan.</title>
        <authorList>
            <person name="Furuhata K."/>
            <person name="Miyamoto H."/>
            <person name="Goto K."/>
        </authorList>
    </citation>
    <scope>NUCLEOTIDE SEQUENCE [LARGE SCALE GENOMIC DNA]</scope>
    <source>
        <strain evidence="2 3">PeD5</strain>
    </source>
</reference>
<gene>
    <name evidence="2" type="ORF">G3576_24530</name>
</gene>
<sequence length="184" mass="19420">MRIGRLLLLVLLAATPAQADHDVMILRDRGIALMRHGGAVPATPGTLPPVPGCEPGAVLTEMGRAEMRRWGAELRAAGLPSVTVLTSHQCSAWETALLLDLGPVTPDPLLDAWDRAEAATRGEALRQHLIDLGRARQGGGGPVILVTHRANILAVTGIEASHGELLLLQAERGGLGLLGRLQME</sequence>
<evidence type="ECO:0000313" key="3">
    <source>
        <dbReference type="Proteomes" id="UP000475385"/>
    </source>
</evidence>
<feature type="chain" id="PRO_5026849978" evidence="1">
    <location>
        <begin position="20"/>
        <end position="184"/>
    </location>
</feature>
<dbReference type="Gene3D" id="3.40.50.1240">
    <property type="entry name" value="Phosphoglycerate mutase-like"/>
    <property type="match status" value="1"/>
</dbReference>
<protein>
    <submittedName>
        <fullName evidence="2">Histidine phosphatase family protein</fullName>
    </submittedName>
</protein>
<dbReference type="EMBL" id="JAAIKB010000013">
    <property type="protein sequence ID" value="NGM23203.1"/>
    <property type="molecule type" value="Genomic_DNA"/>
</dbReference>
<dbReference type="AlphaFoldDB" id="A0A6M1LT70"/>
<proteinExistence type="predicted"/>
<keyword evidence="1" id="KW-0732">Signal</keyword>
<dbReference type="Proteomes" id="UP000475385">
    <property type="component" value="Unassembled WGS sequence"/>
</dbReference>
<name>A0A6M1LT70_9PROT</name>
<accession>A0A6M1LT70</accession>
<dbReference type="RefSeq" id="WP_164697113.1">
    <property type="nucleotide sequence ID" value="NZ_JAAIKB010000013.1"/>
</dbReference>
<evidence type="ECO:0000256" key="1">
    <source>
        <dbReference type="SAM" id="SignalP"/>
    </source>
</evidence>